<sequence>MSDSPISTKNVYPYYAKKNIENAGAVKKEDAGKLGKDEFLKILMAQLRNQDPMEPLQDKEFIAQMAQFTSVEQLTNLNTEMKQLRQTLGFASGLIGKEISWTTVSSDSNNPIVKNGVVESIIVKSDGQYAVVKGEQIGLDRISAITNPTPAANPSPDTTPNPSPEAKP</sequence>
<accession>A0A4V2ZTR8</accession>
<dbReference type="EMBL" id="SMRT01000004">
    <property type="protein sequence ID" value="TDF98224.1"/>
    <property type="molecule type" value="Genomic_DNA"/>
</dbReference>
<evidence type="ECO:0000256" key="2">
    <source>
        <dbReference type="ARBA" id="ARBA00022795"/>
    </source>
</evidence>
<evidence type="ECO:0000313" key="4">
    <source>
        <dbReference type="EMBL" id="TDF98224.1"/>
    </source>
</evidence>
<dbReference type="OrthoDB" id="280334at2"/>
<evidence type="ECO:0000313" key="5">
    <source>
        <dbReference type="Proteomes" id="UP000295636"/>
    </source>
</evidence>
<feature type="compositionally biased region" description="Pro residues" evidence="3">
    <location>
        <begin position="151"/>
        <end position="168"/>
    </location>
</feature>
<name>A0A4V2ZTR8_9BACL</name>
<keyword evidence="2" id="KW-1005">Bacterial flagellum biogenesis</keyword>
<dbReference type="AlphaFoldDB" id="A0A4V2ZTR8"/>
<reference evidence="4 5" key="1">
    <citation type="submission" date="2019-03" db="EMBL/GenBank/DDBJ databases">
        <title>This is whole genome sequence of Paenibacillus sp MS74 strain.</title>
        <authorList>
            <person name="Trinh H.N."/>
        </authorList>
    </citation>
    <scope>NUCLEOTIDE SEQUENCE [LARGE SCALE GENOMIC DNA]</scope>
    <source>
        <strain evidence="4 5">MS74</strain>
    </source>
</reference>
<dbReference type="Proteomes" id="UP000295636">
    <property type="component" value="Unassembled WGS sequence"/>
</dbReference>
<comment type="caution">
    <text evidence="4">The sequence shown here is derived from an EMBL/GenBank/DDBJ whole genome shotgun (WGS) entry which is preliminary data.</text>
</comment>
<organism evidence="4 5">
    <name type="scientific">Paenibacillus piri</name>
    <dbReference type="NCBI Taxonomy" id="2547395"/>
    <lineage>
        <taxon>Bacteria</taxon>
        <taxon>Bacillati</taxon>
        <taxon>Bacillota</taxon>
        <taxon>Bacilli</taxon>
        <taxon>Bacillales</taxon>
        <taxon>Paenibacillaceae</taxon>
        <taxon>Paenibacillus</taxon>
    </lineage>
</organism>
<dbReference type="GO" id="GO:0044781">
    <property type="term" value="P:bacterial-type flagellum organization"/>
    <property type="evidence" value="ECO:0007669"/>
    <property type="project" value="UniProtKB-KW"/>
</dbReference>
<dbReference type="Pfam" id="PF03963">
    <property type="entry name" value="FlgD"/>
    <property type="match status" value="1"/>
</dbReference>
<keyword evidence="4" id="KW-0282">Flagellum</keyword>
<keyword evidence="4" id="KW-0966">Cell projection</keyword>
<protein>
    <submittedName>
        <fullName evidence="4">Flagellar hook capping protein</fullName>
    </submittedName>
</protein>
<feature type="region of interest" description="Disordered" evidence="3">
    <location>
        <begin position="143"/>
        <end position="168"/>
    </location>
</feature>
<proteinExistence type="inferred from homology"/>
<dbReference type="InterPro" id="IPR005648">
    <property type="entry name" value="FlgD"/>
</dbReference>
<keyword evidence="5" id="KW-1185">Reference proteome</keyword>
<gene>
    <name evidence="4" type="ORF">E1757_12055</name>
</gene>
<evidence type="ECO:0000256" key="3">
    <source>
        <dbReference type="SAM" id="MobiDB-lite"/>
    </source>
</evidence>
<dbReference type="RefSeq" id="WP_133228113.1">
    <property type="nucleotide sequence ID" value="NZ_SMRT01000004.1"/>
</dbReference>
<keyword evidence="4" id="KW-0969">Cilium</keyword>
<comment type="similarity">
    <text evidence="1">Belongs to the FlgD family.</text>
</comment>
<evidence type="ECO:0000256" key="1">
    <source>
        <dbReference type="ARBA" id="ARBA00010577"/>
    </source>
</evidence>